<dbReference type="InterPro" id="IPR001384">
    <property type="entry name" value="Peptidase_M35"/>
</dbReference>
<keyword evidence="3 14" id="KW-0645">Protease</keyword>
<dbReference type="EC" id="3.4.24.39" evidence="14"/>
<evidence type="ECO:0000256" key="6">
    <source>
        <dbReference type="ARBA" id="ARBA00022729"/>
    </source>
</evidence>
<dbReference type="GO" id="GO:0004222">
    <property type="term" value="F:metalloendopeptidase activity"/>
    <property type="evidence" value="ECO:0007669"/>
    <property type="project" value="InterPro"/>
</dbReference>
<feature type="chain" id="PRO_5007949697" description="Neutral protease 2" evidence="14">
    <location>
        <begin position="20"/>
        <end position="361"/>
    </location>
</feature>
<comment type="catalytic activity">
    <reaction evidence="1 14">
        <text>Preferential cleavage of bonds with hydrophobic residues in P1'. Also 3-Asn-|-Gln-4 and 8-Gly-|-Ser-9 bonds in insulin B chain.</text>
        <dbReference type="EC" id="3.4.24.39"/>
    </reaction>
</comment>
<feature type="binding site" evidence="13">
    <location>
        <position position="327"/>
    </location>
    <ligand>
        <name>Zn(2+)</name>
        <dbReference type="ChEBI" id="CHEBI:29105"/>
        <note>catalytic</note>
    </ligand>
</feature>
<comment type="subcellular location">
    <subcellularLocation>
        <location evidence="14">Secreted</location>
    </subcellularLocation>
</comment>
<dbReference type="PANTHER" id="PTHR37016">
    <property type="match status" value="1"/>
</dbReference>
<evidence type="ECO:0000256" key="9">
    <source>
        <dbReference type="ARBA" id="ARBA00023049"/>
    </source>
</evidence>
<keyword evidence="8 13" id="KW-0862">Zinc</keyword>
<keyword evidence="4 14" id="KW-0165">Cleavage on pair of basic residues</keyword>
<evidence type="ECO:0000256" key="2">
    <source>
        <dbReference type="ARBA" id="ARBA00010279"/>
    </source>
</evidence>
<dbReference type="Gene3D" id="3.40.390.10">
    <property type="entry name" value="Collagenase (Catalytic Domain)"/>
    <property type="match status" value="1"/>
</dbReference>
<feature type="binding site" evidence="13">
    <location>
        <position position="316"/>
    </location>
    <ligand>
        <name>Zn(2+)</name>
        <dbReference type="ChEBI" id="CHEBI:29105"/>
        <note>catalytic</note>
    </ligand>
</feature>
<evidence type="ECO:0000256" key="7">
    <source>
        <dbReference type="ARBA" id="ARBA00022801"/>
    </source>
</evidence>
<keyword evidence="7 14" id="KW-0378">Hydrolase</keyword>
<dbReference type="PRINTS" id="PR00768">
    <property type="entry name" value="DEUTEROLYSIN"/>
</dbReference>
<keyword evidence="5 13" id="KW-0479">Metal-binding</keyword>
<keyword evidence="14" id="KW-0964">Secreted</keyword>
<dbReference type="CDD" id="cd11008">
    <property type="entry name" value="M35_deuterolysin_like"/>
    <property type="match status" value="1"/>
</dbReference>
<feature type="signal peptide" evidence="14">
    <location>
        <begin position="1"/>
        <end position="19"/>
    </location>
</feature>
<evidence type="ECO:0000256" key="14">
    <source>
        <dbReference type="RuleBase" id="RU361126"/>
    </source>
</evidence>
<dbReference type="InterPro" id="IPR024079">
    <property type="entry name" value="MetalloPept_cat_dom_sf"/>
</dbReference>
<evidence type="ECO:0000256" key="8">
    <source>
        <dbReference type="ARBA" id="ARBA00022833"/>
    </source>
</evidence>
<gene>
    <name evidence="15" type="ORF">A7D00_4871</name>
</gene>
<dbReference type="GO" id="GO:0006508">
    <property type="term" value="P:proteolysis"/>
    <property type="evidence" value="ECO:0007669"/>
    <property type="project" value="UniProtKB-KW"/>
</dbReference>
<evidence type="ECO:0000256" key="12">
    <source>
        <dbReference type="PIRSR" id="PIRSR601384-1"/>
    </source>
</evidence>
<evidence type="ECO:0000256" key="5">
    <source>
        <dbReference type="ARBA" id="ARBA00022723"/>
    </source>
</evidence>
<organism evidence="15 16">
    <name type="scientific">Trichophyton violaceum</name>
    <dbReference type="NCBI Taxonomy" id="34388"/>
    <lineage>
        <taxon>Eukaryota</taxon>
        <taxon>Fungi</taxon>
        <taxon>Dikarya</taxon>
        <taxon>Ascomycota</taxon>
        <taxon>Pezizomycotina</taxon>
        <taxon>Eurotiomycetes</taxon>
        <taxon>Eurotiomycetidae</taxon>
        <taxon>Onygenales</taxon>
        <taxon>Arthrodermataceae</taxon>
        <taxon>Trichophyton</taxon>
    </lineage>
</organism>
<evidence type="ECO:0000256" key="4">
    <source>
        <dbReference type="ARBA" id="ARBA00022685"/>
    </source>
</evidence>
<feature type="binding site" evidence="13">
    <location>
        <position position="312"/>
    </location>
    <ligand>
        <name>Zn(2+)</name>
        <dbReference type="ChEBI" id="CHEBI:29105"/>
        <note>catalytic</note>
    </ligand>
</feature>
<dbReference type="SUPFAM" id="SSF55486">
    <property type="entry name" value="Metalloproteases ('zincins'), catalytic domain"/>
    <property type="match status" value="1"/>
</dbReference>
<comment type="cofactor">
    <cofactor evidence="13 14">
        <name>Zn(2+)</name>
        <dbReference type="ChEBI" id="CHEBI:29105"/>
    </cofactor>
    <text evidence="13 14">Binds 1 zinc ion per subunit.</text>
</comment>
<reference evidence="15 16" key="1">
    <citation type="submission" date="2016-05" db="EMBL/GenBank/DDBJ databases">
        <title>Genome sequencing of Trichophyton violaceum CMCC(F)T3l isolated from hair.</title>
        <authorList>
            <person name="Zhan P."/>
            <person name="Tao Y."/>
            <person name="Liu W."/>
        </authorList>
    </citation>
    <scope>NUCLEOTIDE SEQUENCE [LARGE SCALE GENOMIC DNA]</scope>
    <source>
        <strain evidence="16">CMCC(F)T3l</strain>
    </source>
</reference>
<evidence type="ECO:0000256" key="11">
    <source>
        <dbReference type="ARBA" id="ARBA00023157"/>
    </source>
</evidence>
<sequence>MKFFTALAAVGTLMAPALALPTPASDASNNQTLSVRLVPAGHTMVRAVVTNNGERPLHLLSFNTIMDENPISKVHVTHESGDDVEFTGMLPRYDLSDLTEDLFTRLAPKDSVEHLFDIATVHNLKRSGKYTLSARGAIPVAEDGETDIVDHIHYESNALEMEIDALKAAMVPRAFDDDFSEGLEKRRPSFDICNPKKERVLRAALQDAQKLASEAAAAAQNNTEKVFEYFRAKDPGTMKEVSQRLRSASVASTMESPSVKWHCSDMHHRCRPRTIAYTLPSQDAVFPCGPFWRLPHSTSKCHGQDRVTTLIHEALHNPNVAKPYCKDFGYGYRRATGLSHKRAMGNADNYALFANAIHLHC</sequence>
<keyword evidence="10" id="KW-0865">Zymogen</keyword>
<feature type="active site" evidence="12">
    <location>
        <position position="313"/>
    </location>
</feature>
<keyword evidence="6 14" id="KW-0732">Signal</keyword>
<keyword evidence="11" id="KW-1015">Disulfide bond</keyword>
<dbReference type="GO" id="GO:0046872">
    <property type="term" value="F:metal ion binding"/>
    <property type="evidence" value="ECO:0007669"/>
    <property type="project" value="UniProtKB-KW"/>
</dbReference>
<dbReference type="EMBL" id="LHPN01000007">
    <property type="protein sequence ID" value="OAL71207.1"/>
    <property type="molecule type" value="Genomic_DNA"/>
</dbReference>
<dbReference type="Gene3D" id="2.60.40.2970">
    <property type="match status" value="1"/>
</dbReference>
<keyword evidence="16" id="KW-1185">Reference proteome</keyword>
<name>A0A178FIE1_TRIVO</name>
<keyword evidence="9 14" id="KW-0482">Metalloprotease</keyword>
<comment type="caution">
    <text evidence="15">The sequence shown here is derived from an EMBL/GenBank/DDBJ whole genome shotgun (WGS) entry which is preliminary data.</text>
</comment>
<dbReference type="GO" id="GO:0005576">
    <property type="term" value="C:extracellular region"/>
    <property type="evidence" value="ECO:0007669"/>
    <property type="project" value="UniProtKB-SubCell"/>
</dbReference>
<evidence type="ECO:0000256" key="13">
    <source>
        <dbReference type="PIRSR" id="PIRSR601384-2"/>
    </source>
</evidence>
<evidence type="ECO:0000256" key="1">
    <source>
        <dbReference type="ARBA" id="ARBA00001187"/>
    </source>
</evidence>
<dbReference type="OrthoDB" id="412874at2759"/>
<evidence type="ECO:0000256" key="10">
    <source>
        <dbReference type="ARBA" id="ARBA00023145"/>
    </source>
</evidence>
<evidence type="ECO:0000256" key="3">
    <source>
        <dbReference type="ARBA" id="ARBA00022670"/>
    </source>
</evidence>
<protein>
    <recommendedName>
        <fullName evidence="14">Neutral protease 2</fullName>
        <ecNumber evidence="14">3.4.24.39</ecNumber>
    </recommendedName>
    <alternativeName>
        <fullName evidence="14">Deuterolysin</fullName>
    </alternativeName>
</protein>
<evidence type="ECO:0000313" key="15">
    <source>
        <dbReference type="EMBL" id="OAL71207.1"/>
    </source>
</evidence>
<comment type="function">
    <text evidence="14">Secreted metalloproteinase that allows assimilation of proteinaceous substrates. Shows high activities on basic nuclear substrates such as histone and protamine.</text>
</comment>
<dbReference type="PANTHER" id="PTHR37016:SF3">
    <property type="entry name" value="NEUTRAL PROTEASE 2-RELATED"/>
    <property type="match status" value="1"/>
</dbReference>
<evidence type="ECO:0000313" key="16">
    <source>
        <dbReference type="Proteomes" id="UP000243519"/>
    </source>
</evidence>
<comment type="similarity">
    <text evidence="2 14">Belongs to the peptidase M35 family.</text>
</comment>
<proteinExistence type="inferred from homology"/>
<dbReference type="AlphaFoldDB" id="A0A178FIE1"/>
<dbReference type="Pfam" id="PF02102">
    <property type="entry name" value="Peptidase_M35"/>
    <property type="match status" value="1"/>
</dbReference>
<dbReference type="InterPro" id="IPR050414">
    <property type="entry name" value="Fungal_M35_metalloproteases"/>
</dbReference>
<dbReference type="Proteomes" id="UP000243519">
    <property type="component" value="Unassembled WGS sequence"/>
</dbReference>
<accession>A0A178FIE1</accession>